<accession>A0A916Y9M1</accession>
<dbReference type="EMBL" id="BMJJ01000012">
    <property type="protein sequence ID" value="GGD34821.1"/>
    <property type="molecule type" value="Genomic_DNA"/>
</dbReference>
<organism evidence="1 2">
    <name type="scientific">Aureimonas glaciei</name>
    <dbReference type="NCBI Taxonomy" id="1776957"/>
    <lineage>
        <taxon>Bacteria</taxon>
        <taxon>Pseudomonadati</taxon>
        <taxon>Pseudomonadota</taxon>
        <taxon>Alphaproteobacteria</taxon>
        <taxon>Hyphomicrobiales</taxon>
        <taxon>Aurantimonadaceae</taxon>
        <taxon>Aureimonas</taxon>
    </lineage>
</organism>
<reference evidence="1" key="2">
    <citation type="submission" date="2020-09" db="EMBL/GenBank/DDBJ databases">
        <authorList>
            <person name="Sun Q."/>
            <person name="Zhou Y."/>
        </authorList>
    </citation>
    <scope>NUCLEOTIDE SEQUENCE</scope>
    <source>
        <strain evidence="1">CGMCC 1.15493</strain>
    </source>
</reference>
<name>A0A916Y9M1_9HYPH</name>
<sequence>MRIFVPKLCANVANIRIVVSRLRSTVVMLCHGVAKLRRPDSAANAVVAGAGGHVEKLEIVAVSEGFKMAPRLRPGDRPAILVVYIAFAAEGGWSLSAEGAGGPWAPLR</sequence>
<protein>
    <submittedName>
        <fullName evidence="1">Uncharacterized protein</fullName>
    </submittedName>
</protein>
<reference evidence="1" key="1">
    <citation type="journal article" date="2014" name="Int. J. Syst. Evol. Microbiol.">
        <title>Complete genome sequence of Corynebacterium casei LMG S-19264T (=DSM 44701T), isolated from a smear-ripened cheese.</title>
        <authorList>
            <consortium name="US DOE Joint Genome Institute (JGI-PGF)"/>
            <person name="Walter F."/>
            <person name="Albersmeier A."/>
            <person name="Kalinowski J."/>
            <person name="Ruckert C."/>
        </authorList>
    </citation>
    <scope>NUCLEOTIDE SEQUENCE</scope>
    <source>
        <strain evidence="1">CGMCC 1.15493</strain>
    </source>
</reference>
<evidence type="ECO:0000313" key="1">
    <source>
        <dbReference type="EMBL" id="GGD34821.1"/>
    </source>
</evidence>
<keyword evidence="2" id="KW-1185">Reference proteome</keyword>
<dbReference type="Proteomes" id="UP000613160">
    <property type="component" value="Unassembled WGS sequence"/>
</dbReference>
<comment type="caution">
    <text evidence="1">The sequence shown here is derived from an EMBL/GenBank/DDBJ whole genome shotgun (WGS) entry which is preliminary data.</text>
</comment>
<proteinExistence type="predicted"/>
<dbReference type="AlphaFoldDB" id="A0A916Y9M1"/>
<evidence type="ECO:0000313" key="2">
    <source>
        <dbReference type="Proteomes" id="UP000613160"/>
    </source>
</evidence>
<gene>
    <name evidence="1" type="ORF">GCM10011335_42340</name>
</gene>